<keyword evidence="2" id="KW-1185">Reference proteome</keyword>
<accession>A0A194WSM5</accession>
<dbReference type="AlphaFoldDB" id="A0A194WSM5"/>
<dbReference type="KEGG" id="psco:LY89DRAFT_246633"/>
<proteinExistence type="predicted"/>
<dbReference type="RefSeq" id="XP_018064972.1">
    <property type="nucleotide sequence ID" value="XM_018206155.1"/>
</dbReference>
<organism evidence="1 2">
    <name type="scientific">Mollisia scopiformis</name>
    <name type="common">Conifer needle endophyte fungus</name>
    <name type="synonym">Phialocephala scopiformis</name>
    <dbReference type="NCBI Taxonomy" id="149040"/>
    <lineage>
        <taxon>Eukaryota</taxon>
        <taxon>Fungi</taxon>
        <taxon>Dikarya</taxon>
        <taxon>Ascomycota</taxon>
        <taxon>Pezizomycotina</taxon>
        <taxon>Leotiomycetes</taxon>
        <taxon>Helotiales</taxon>
        <taxon>Mollisiaceae</taxon>
        <taxon>Mollisia</taxon>
    </lineage>
</organism>
<dbReference type="InParanoid" id="A0A194WSM5"/>
<dbReference type="EMBL" id="KQ947428">
    <property type="protein sequence ID" value="KUJ10617.1"/>
    <property type="molecule type" value="Genomic_DNA"/>
</dbReference>
<evidence type="ECO:0000313" key="1">
    <source>
        <dbReference type="EMBL" id="KUJ10617.1"/>
    </source>
</evidence>
<gene>
    <name evidence="1" type="ORF">LY89DRAFT_246633</name>
</gene>
<evidence type="ECO:0000313" key="2">
    <source>
        <dbReference type="Proteomes" id="UP000070700"/>
    </source>
</evidence>
<name>A0A194WSM5_MOLSC</name>
<reference evidence="1 2" key="1">
    <citation type="submission" date="2015-10" db="EMBL/GenBank/DDBJ databases">
        <title>Full genome of DAOMC 229536 Phialocephala scopiformis, a fungal endophyte of spruce producing the potent anti-insectan compound rugulosin.</title>
        <authorList>
            <consortium name="DOE Joint Genome Institute"/>
            <person name="Walker A.K."/>
            <person name="Frasz S.L."/>
            <person name="Seifert K.A."/>
            <person name="Miller J.D."/>
            <person name="Mondo S.J."/>
            <person name="Labutti K."/>
            <person name="Lipzen A."/>
            <person name="Dockter R."/>
            <person name="Kennedy M."/>
            <person name="Grigoriev I.V."/>
            <person name="Spatafora J.W."/>
        </authorList>
    </citation>
    <scope>NUCLEOTIDE SEQUENCE [LARGE SCALE GENOMIC DNA]</scope>
    <source>
        <strain evidence="1 2">CBS 120377</strain>
    </source>
</reference>
<sequence length="133" mass="14920">MRENRFCFRGVMFLLSASKTRSEFVAFHSLNKRKRGARGVVVRVAANTNLMLIGTFSTHTMKISYCFCLCDAMPPWLTIPLMMQAFGAQIVGASFARLESRFEGEQVAAWISVFLSTPQEQDCGEEIGSDRIP</sequence>
<dbReference type="Proteomes" id="UP000070700">
    <property type="component" value="Unassembled WGS sequence"/>
</dbReference>
<protein>
    <submittedName>
        <fullName evidence="1">Uncharacterized protein</fullName>
    </submittedName>
</protein>
<dbReference type="GeneID" id="28815881"/>